<keyword evidence="5" id="KW-0460">Magnesium</keyword>
<keyword evidence="3" id="KW-0808">Transferase</keyword>
<protein>
    <submittedName>
        <fullName evidence="6">Polyprenyl synthetase family protein</fullName>
    </submittedName>
</protein>
<dbReference type="SFLD" id="SFLDS00005">
    <property type="entry name" value="Isoprenoid_Synthase_Type_I"/>
    <property type="match status" value="1"/>
</dbReference>
<comment type="caution">
    <text evidence="6">The sequence shown here is derived from an EMBL/GenBank/DDBJ whole genome shotgun (WGS) entry which is preliminary data.</text>
</comment>
<accession>A0ABV1XIQ9</accession>
<dbReference type="Gene3D" id="1.10.600.10">
    <property type="entry name" value="Farnesyl Diphosphate Synthase"/>
    <property type="match status" value="2"/>
</dbReference>
<proteinExistence type="inferred from homology"/>
<evidence type="ECO:0000256" key="3">
    <source>
        <dbReference type="ARBA" id="ARBA00022679"/>
    </source>
</evidence>
<evidence type="ECO:0000256" key="2">
    <source>
        <dbReference type="ARBA" id="ARBA00006706"/>
    </source>
</evidence>
<evidence type="ECO:0000256" key="5">
    <source>
        <dbReference type="ARBA" id="ARBA00022842"/>
    </source>
</evidence>
<evidence type="ECO:0000313" key="7">
    <source>
        <dbReference type="Proteomes" id="UP001486207"/>
    </source>
</evidence>
<dbReference type="PANTHER" id="PTHR12001">
    <property type="entry name" value="GERANYLGERANYL PYROPHOSPHATE SYNTHASE"/>
    <property type="match status" value="1"/>
</dbReference>
<dbReference type="InterPro" id="IPR008949">
    <property type="entry name" value="Isoprenoid_synthase_dom_sf"/>
</dbReference>
<keyword evidence="7" id="KW-1185">Reference proteome</keyword>
<dbReference type="InterPro" id="IPR002060">
    <property type="entry name" value="Squ/phyt_synthse"/>
</dbReference>
<sequence>MARWEIDKFNDCLTASGITDARLRNSYRTCFQLALKTDRGMAMPGALLPARHRPALAAVGALVRWVDDLADGDGSGPARFDDETGLLLEEIGAGTSEHPVRAALVHAITRFPLPRQPVRELIETTRGDIGRRDGFATEEELSAFARGVAGAPVRMSLPLLGCSGDDGDDPVLDELAMAFGEGLDRVDNLRDLSQDLARGWAGISDEMLRACGTDRAELLERRATPGVLEALGRAARHARELLTYGDKLAAGLPPYGGAAIDAMGSLYRSHLDAVTSDLPAVLRRVPRIRKAELKRLALLTLRQSPTCTEDAGITTAASVAQDIRQWPTHRAARAELTRRVTGADDDALARIQQHALLPPGKLLRPVLVLESAGSVGGSPESVLPVAVAMEMTHVASLMHDDIIDGDQQRRGRDTAPRRFGQGFALLAANALYMSAMQSLTECLTRGISAEQVNEAWHGVSATAEAMARGVAMELEIEDDLTCGQERYLEMARLKTAVLFGLSCRLGAQLSGGGEHADALDGFGTALGMAFQIRDDLLPYDGSAQDVGKDPASDLRNHRPTLPVLLAHEHAGAEERARLDAVWRAPDTEAAFPELRELLQETGALALARSAADAYAGQAQDLLHRLPDTPHRTRLRYLAQQSARRSH</sequence>
<name>A0ABV1XIQ9_9ACTN</name>
<comment type="cofactor">
    <cofactor evidence="1">
        <name>Mg(2+)</name>
        <dbReference type="ChEBI" id="CHEBI:18420"/>
    </cofactor>
</comment>
<dbReference type="Proteomes" id="UP001486207">
    <property type="component" value="Unassembled WGS sequence"/>
</dbReference>
<dbReference type="Pfam" id="PF00494">
    <property type="entry name" value="SQS_PSY"/>
    <property type="match status" value="1"/>
</dbReference>
<gene>
    <name evidence="6" type="ORF">ABT384_02340</name>
</gene>
<evidence type="ECO:0000313" key="6">
    <source>
        <dbReference type="EMBL" id="MER7371488.1"/>
    </source>
</evidence>
<comment type="similarity">
    <text evidence="2">Belongs to the FPP/GGPP synthase family.</text>
</comment>
<organism evidence="6 7">
    <name type="scientific">Streptomyces lanatus</name>
    <dbReference type="NCBI Taxonomy" id="66900"/>
    <lineage>
        <taxon>Bacteria</taxon>
        <taxon>Bacillati</taxon>
        <taxon>Actinomycetota</taxon>
        <taxon>Actinomycetes</taxon>
        <taxon>Kitasatosporales</taxon>
        <taxon>Streptomycetaceae</taxon>
        <taxon>Streptomyces</taxon>
    </lineage>
</organism>
<evidence type="ECO:0000256" key="4">
    <source>
        <dbReference type="ARBA" id="ARBA00022723"/>
    </source>
</evidence>
<dbReference type="PROSITE" id="PS00723">
    <property type="entry name" value="POLYPRENYL_SYNTHASE_1"/>
    <property type="match status" value="1"/>
</dbReference>
<dbReference type="EMBL" id="JBEPFB010000001">
    <property type="protein sequence ID" value="MER7371488.1"/>
    <property type="molecule type" value="Genomic_DNA"/>
</dbReference>
<dbReference type="CDD" id="cd00685">
    <property type="entry name" value="Trans_IPPS_HT"/>
    <property type="match status" value="1"/>
</dbReference>
<dbReference type="PANTHER" id="PTHR12001:SF85">
    <property type="entry name" value="SHORT CHAIN ISOPRENYL DIPHOSPHATE SYNTHASE"/>
    <property type="match status" value="1"/>
</dbReference>
<dbReference type="RefSeq" id="WP_190068781.1">
    <property type="nucleotide sequence ID" value="NZ_BNBM01000002.1"/>
</dbReference>
<keyword evidence="4" id="KW-0479">Metal-binding</keyword>
<dbReference type="SFLD" id="SFLDG01017">
    <property type="entry name" value="Polyprenyl_Transferase_Like"/>
    <property type="match status" value="1"/>
</dbReference>
<dbReference type="InterPro" id="IPR033749">
    <property type="entry name" value="Polyprenyl_synt_CS"/>
</dbReference>
<dbReference type="Pfam" id="PF00348">
    <property type="entry name" value="polyprenyl_synt"/>
    <property type="match status" value="1"/>
</dbReference>
<evidence type="ECO:0000256" key="1">
    <source>
        <dbReference type="ARBA" id="ARBA00001946"/>
    </source>
</evidence>
<dbReference type="InterPro" id="IPR000092">
    <property type="entry name" value="Polyprenyl_synt"/>
</dbReference>
<dbReference type="SUPFAM" id="SSF48576">
    <property type="entry name" value="Terpenoid synthases"/>
    <property type="match status" value="2"/>
</dbReference>
<reference evidence="6 7" key="1">
    <citation type="submission" date="2024-06" db="EMBL/GenBank/DDBJ databases">
        <title>The Natural Products Discovery Center: Release of the First 8490 Sequenced Strains for Exploring Actinobacteria Biosynthetic Diversity.</title>
        <authorList>
            <person name="Kalkreuter E."/>
            <person name="Kautsar S.A."/>
            <person name="Yang D."/>
            <person name="Bader C.D."/>
            <person name="Teijaro C.N."/>
            <person name="Fluegel L."/>
            <person name="Davis C.M."/>
            <person name="Simpson J.R."/>
            <person name="Lauterbach L."/>
            <person name="Steele A.D."/>
            <person name="Gui C."/>
            <person name="Meng S."/>
            <person name="Li G."/>
            <person name="Viehrig K."/>
            <person name="Ye F."/>
            <person name="Su P."/>
            <person name="Kiefer A.F."/>
            <person name="Nichols A."/>
            <person name="Cepeda A.J."/>
            <person name="Yan W."/>
            <person name="Fan B."/>
            <person name="Jiang Y."/>
            <person name="Adhikari A."/>
            <person name="Zheng C.-J."/>
            <person name="Schuster L."/>
            <person name="Cowan T.M."/>
            <person name="Smanski M.J."/>
            <person name="Chevrette M.G."/>
            <person name="De Carvalho L.P.S."/>
            <person name="Shen B."/>
        </authorList>
    </citation>
    <scope>NUCLEOTIDE SEQUENCE [LARGE SCALE GENOMIC DNA]</scope>
    <source>
        <strain evidence="6 7">NPDC000155</strain>
    </source>
</reference>